<dbReference type="GO" id="GO:0005886">
    <property type="term" value="C:plasma membrane"/>
    <property type="evidence" value="ECO:0007669"/>
    <property type="project" value="TreeGrafter"/>
</dbReference>
<evidence type="ECO:0000256" key="10">
    <source>
        <dbReference type="ARBA" id="ARBA00023065"/>
    </source>
</evidence>
<feature type="transmembrane region" description="Helical" evidence="13">
    <location>
        <begin position="339"/>
        <end position="361"/>
    </location>
</feature>
<accession>A0A4P6XVE7</accession>
<keyword evidence="16" id="KW-1185">Reference proteome</keyword>
<organism evidence="15 16">
    <name type="scientific">Metschnikowia aff. pulcherrima</name>
    <dbReference type="NCBI Taxonomy" id="2163413"/>
    <lineage>
        <taxon>Eukaryota</taxon>
        <taxon>Fungi</taxon>
        <taxon>Dikarya</taxon>
        <taxon>Ascomycota</taxon>
        <taxon>Saccharomycotina</taxon>
        <taxon>Pichiomycetes</taxon>
        <taxon>Metschnikowiaceae</taxon>
        <taxon>Metschnikowia</taxon>
    </lineage>
</organism>
<keyword evidence="9" id="KW-0560">Oxidoreductase</keyword>
<dbReference type="Pfam" id="PF08022">
    <property type="entry name" value="FAD_binding_8"/>
    <property type="match status" value="1"/>
</dbReference>
<dbReference type="InterPro" id="IPR013130">
    <property type="entry name" value="Fe3_Rdtase_TM_dom"/>
</dbReference>
<dbReference type="SFLD" id="SFLDS00052">
    <property type="entry name" value="Ferric_Reductase_Domain"/>
    <property type="match status" value="1"/>
</dbReference>
<reference evidence="16" key="1">
    <citation type="submission" date="2019-03" db="EMBL/GenBank/DDBJ databases">
        <title>Snf2 controls pulcherriminic acid biosynthesis and connects pigmentation and antifungal activity of the yeast Metschnikowia pulcherrima.</title>
        <authorList>
            <person name="Gore-Lloyd D."/>
            <person name="Sumann I."/>
            <person name="Brachmann A.O."/>
            <person name="Schneeberger K."/>
            <person name="Ortiz-Merino R.A."/>
            <person name="Moreno-Beltran M."/>
            <person name="Schlaefli M."/>
            <person name="Kirner P."/>
            <person name="Santos Kron A."/>
            <person name="Wolfe K.H."/>
            <person name="Piel J."/>
            <person name="Ahrens C.H."/>
            <person name="Henk D."/>
            <person name="Freimoser F.M."/>
        </authorList>
    </citation>
    <scope>NUCLEOTIDE SEQUENCE [LARGE SCALE GENOMIC DNA]</scope>
    <source>
        <strain evidence="16">APC 1.2</strain>
    </source>
</reference>
<comment type="subcellular location">
    <subcellularLocation>
        <location evidence="1">Membrane</location>
        <topology evidence="1">Multi-pass membrane protein</topology>
    </subcellularLocation>
</comment>
<evidence type="ECO:0000313" key="15">
    <source>
        <dbReference type="EMBL" id="QBM90885.1"/>
    </source>
</evidence>
<keyword evidence="6" id="KW-0274">FAD</keyword>
<dbReference type="InterPro" id="IPR051410">
    <property type="entry name" value="Ferric/Cupric_Reductase"/>
</dbReference>
<evidence type="ECO:0000256" key="12">
    <source>
        <dbReference type="ARBA" id="ARBA00023180"/>
    </source>
</evidence>
<dbReference type="CDD" id="cd06186">
    <property type="entry name" value="NOX_Duox_like_FAD_NADP"/>
    <property type="match status" value="1"/>
</dbReference>
<proteinExistence type="inferred from homology"/>
<dbReference type="GO" id="GO:0006879">
    <property type="term" value="P:intracellular iron ion homeostasis"/>
    <property type="evidence" value="ECO:0007669"/>
    <property type="project" value="TreeGrafter"/>
</dbReference>
<dbReference type="InterPro" id="IPR013121">
    <property type="entry name" value="Fe_red_NAD-bd_6"/>
</dbReference>
<evidence type="ECO:0000256" key="6">
    <source>
        <dbReference type="ARBA" id="ARBA00022827"/>
    </source>
</evidence>
<dbReference type="EMBL" id="CP034461">
    <property type="protein sequence ID" value="QBM90885.1"/>
    <property type="molecule type" value="Genomic_DNA"/>
</dbReference>
<dbReference type="SUPFAM" id="SSF52343">
    <property type="entry name" value="Ferredoxin reductase-like, C-terminal NADP-linked domain"/>
    <property type="match status" value="1"/>
</dbReference>
<evidence type="ECO:0000256" key="3">
    <source>
        <dbReference type="ARBA" id="ARBA00022448"/>
    </source>
</evidence>
<comment type="similarity">
    <text evidence="2">Belongs to the ferric reductase (FRE) family.</text>
</comment>
<dbReference type="AlphaFoldDB" id="A0A4P6XVE7"/>
<gene>
    <name evidence="15" type="primary">MPUL0F04730</name>
    <name evidence="15" type="ORF">METSCH_F04730</name>
</gene>
<keyword evidence="4" id="KW-0285">Flavoprotein</keyword>
<dbReference type="PANTHER" id="PTHR32361">
    <property type="entry name" value="FERRIC/CUPRIC REDUCTASE TRANSMEMBRANE COMPONENT"/>
    <property type="match status" value="1"/>
</dbReference>
<evidence type="ECO:0000313" key="16">
    <source>
        <dbReference type="Proteomes" id="UP000292447"/>
    </source>
</evidence>
<dbReference type="GO" id="GO:0015677">
    <property type="term" value="P:copper ion import"/>
    <property type="evidence" value="ECO:0007669"/>
    <property type="project" value="TreeGrafter"/>
</dbReference>
<dbReference type="GO" id="GO:0000293">
    <property type="term" value="F:ferric-chelate reductase activity"/>
    <property type="evidence" value="ECO:0007669"/>
    <property type="project" value="UniProtKB-ARBA"/>
</dbReference>
<dbReference type="InterPro" id="IPR017927">
    <property type="entry name" value="FAD-bd_FR_type"/>
</dbReference>
<evidence type="ECO:0000256" key="5">
    <source>
        <dbReference type="ARBA" id="ARBA00022692"/>
    </source>
</evidence>
<dbReference type="PROSITE" id="PS51257">
    <property type="entry name" value="PROKAR_LIPOPROTEIN"/>
    <property type="match status" value="1"/>
</dbReference>
<dbReference type="InterPro" id="IPR013112">
    <property type="entry name" value="FAD-bd_8"/>
</dbReference>
<evidence type="ECO:0000256" key="4">
    <source>
        <dbReference type="ARBA" id="ARBA00022630"/>
    </source>
</evidence>
<keyword evidence="11 13" id="KW-0472">Membrane</keyword>
<keyword evidence="12" id="KW-0325">Glycoprotein</keyword>
<keyword evidence="3" id="KW-0813">Transport</keyword>
<keyword evidence="10" id="KW-0406">Ion transport</keyword>
<dbReference type="Pfam" id="PF08030">
    <property type="entry name" value="NAD_binding_6"/>
    <property type="match status" value="1"/>
</dbReference>
<dbReference type="GO" id="GO:0006826">
    <property type="term" value="P:iron ion transport"/>
    <property type="evidence" value="ECO:0007669"/>
    <property type="project" value="TreeGrafter"/>
</dbReference>
<protein>
    <submittedName>
        <fullName evidence="15">Putative ferric reductase</fullName>
    </submittedName>
</protein>
<dbReference type="Pfam" id="PF01794">
    <property type="entry name" value="Ferric_reduct"/>
    <property type="match status" value="1"/>
</dbReference>
<evidence type="ECO:0000259" key="14">
    <source>
        <dbReference type="PROSITE" id="PS51384"/>
    </source>
</evidence>
<evidence type="ECO:0000256" key="11">
    <source>
        <dbReference type="ARBA" id="ARBA00023136"/>
    </source>
</evidence>
<evidence type="ECO:0000256" key="2">
    <source>
        <dbReference type="ARBA" id="ARBA00006278"/>
    </source>
</evidence>
<evidence type="ECO:0000256" key="13">
    <source>
        <dbReference type="SAM" id="Phobius"/>
    </source>
</evidence>
<feature type="domain" description="FAD-binding FR-type" evidence="14">
    <location>
        <begin position="449"/>
        <end position="555"/>
    </location>
</feature>
<dbReference type="PANTHER" id="PTHR32361:SF9">
    <property type="entry name" value="FERRIC REDUCTASE TRANSMEMBRANE COMPONENT 3-RELATED"/>
    <property type="match status" value="1"/>
</dbReference>
<sequence length="733" mass="84540">MSYKLGHSHPGMLTNQLLFSSCAMKFPLVLSLLAANALAFEWEKFSIYEEGYLQARSCSMALLNYATFCKAQGYQQYSCFCTNKAGMASMAGCLKTLKKNPNPAFDWFVNYCDTHNKSISEDYIPEALEFLSLSGRNYTEVPVAGKNESYNTQIDYPIYVNQKMAKNYYRAYTNFLGNYNWGYWFSTALYAYWAFVFAVAAVSNWSVVLFPNLRHVCNGRISKMWRKYVTLPALIRKKRNDHQECLGILDFLVPTRLETIVLSGFFWLTFLFNALYISWFEEDPVFKIKYVALWRYVGDRTGIIGTMLLPLMILVGGRNNFLQWLTRWKFSTFVAYHRWIGRVVVALVVVHLVAYTAIFVYQKRWALLATREYIIYGIMATVCGGLICFQGLLYLRRRYYEIFLAVHIILSIGFIVGSWRHIELFPFMEWIFASIAVWAVDRIVRVMRMVWFGAPKATVTLLADDCLRIVVAKPKNWPTVAGGHAWVYFCTSWYFWQSHPFTFLDSTEHENQLILLLKAKKGATHYLKQMLLKRPDRTCTIRVCVEGPYGESSSVKSHDNVVFVAGGNGIPGIFSECHVLALKYAAAKQKVKLIWVLRELLTVEWIWDELHALKNTKVQTTIYITQPEANADILLERMAISDGSSTEEKDSVTKEGKGVLEMLQEYYPHVTFVCGRPLMETIVDEETEEAERSAAFIACGHPAMVDDMRYAVVQKIDRTEKRVDFFEQLQVWT</sequence>
<keyword evidence="7" id="KW-0249">Electron transport</keyword>
<keyword evidence="5 13" id="KW-0812">Transmembrane</keyword>
<dbReference type="STRING" id="2163413.A0A4P6XVE7"/>
<evidence type="ECO:0000256" key="8">
    <source>
        <dbReference type="ARBA" id="ARBA00022989"/>
    </source>
</evidence>
<dbReference type="Gene3D" id="3.40.50.80">
    <property type="entry name" value="Nucleotide-binding domain of ferredoxin-NADP reductase (FNR) module"/>
    <property type="match status" value="1"/>
</dbReference>
<feature type="transmembrane region" description="Helical" evidence="13">
    <location>
        <begin position="402"/>
        <end position="419"/>
    </location>
</feature>
<evidence type="ECO:0000256" key="9">
    <source>
        <dbReference type="ARBA" id="ARBA00023002"/>
    </source>
</evidence>
<feature type="transmembrane region" description="Helical" evidence="13">
    <location>
        <begin position="260"/>
        <end position="280"/>
    </location>
</feature>
<dbReference type="SFLD" id="SFLDG01168">
    <property type="entry name" value="Ferric_reductase_subgroup_(FRE"/>
    <property type="match status" value="1"/>
</dbReference>
<dbReference type="InterPro" id="IPR039261">
    <property type="entry name" value="FNR_nucleotide-bd"/>
</dbReference>
<evidence type="ECO:0000256" key="7">
    <source>
        <dbReference type="ARBA" id="ARBA00022982"/>
    </source>
</evidence>
<feature type="transmembrane region" description="Helical" evidence="13">
    <location>
        <begin position="190"/>
        <end position="213"/>
    </location>
</feature>
<evidence type="ECO:0000256" key="1">
    <source>
        <dbReference type="ARBA" id="ARBA00004141"/>
    </source>
</evidence>
<dbReference type="Proteomes" id="UP000292447">
    <property type="component" value="Chromosome VI"/>
</dbReference>
<dbReference type="PROSITE" id="PS51384">
    <property type="entry name" value="FAD_FR"/>
    <property type="match status" value="1"/>
</dbReference>
<keyword evidence="8 13" id="KW-1133">Transmembrane helix</keyword>
<feature type="transmembrane region" description="Helical" evidence="13">
    <location>
        <begin position="300"/>
        <end position="318"/>
    </location>
</feature>
<feature type="transmembrane region" description="Helical" evidence="13">
    <location>
        <begin position="373"/>
        <end position="395"/>
    </location>
</feature>
<name>A0A4P6XVE7_9ASCO</name>